<evidence type="ECO:0000259" key="8">
    <source>
        <dbReference type="Pfam" id="PF00535"/>
    </source>
</evidence>
<dbReference type="AlphaFoldDB" id="A0A6S6QUS8"/>
<dbReference type="CDD" id="cd04179">
    <property type="entry name" value="DPM_DPG-synthase_like"/>
    <property type="match status" value="1"/>
</dbReference>
<dbReference type="EMBL" id="AP023361">
    <property type="protein sequence ID" value="BCJ91012.1"/>
    <property type="molecule type" value="Genomic_DNA"/>
</dbReference>
<dbReference type="Proteomes" id="UP000515317">
    <property type="component" value="Chromosome"/>
</dbReference>
<keyword evidence="2 9" id="KW-0328">Glycosyltransferase</keyword>
<keyword evidence="10" id="KW-1185">Reference proteome</keyword>
<gene>
    <name evidence="9" type="ORF">IZ6_17470</name>
</gene>
<keyword evidence="7" id="KW-0472">Membrane</keyword>
<proteinExistence type="predicted"/>
<dbReference type="GO" id="GO:0099621">
    <property type="term" value="F:undecaprenyl-phosphate 4-deoxy-4-formamido-L-arabinose transferase activity"/>
    <property type="evidence" value="ECO:0007669"/>
    <property type="project" value="TreeGrafter"/>
</dbReference>
<keyword evidence="1" id="KW-1003">Cell membrane</keyword>
<name>A0A6S6QUS8_9HYPH</name>
<dbReference type="FunFam" id="3.90.550.10:FF:000170">
    <property type="entry name" value="Dolichol-phosphate mannosyltransferase"/>
    <property type="match status" value="1"/>
</dbReference>
<evidence type="ECO:0000256" key="2">
    <source>
        <dbReference type="ARBA" id="ARBA00022676"/>
    </source>
</evidence>
<organism evidence="9 10">
    <name type="scientific">Terrihabitans soli</name>
    <dbReference type="NCBI Taxonomy" id="708113"/>
    <lineage>
        <taxon>Bacteria</taxon>
        <taxon>Pseudomonadati</taxon>
        <taxon>Pseudomonadota</taxon>
        <taxon>Alphaproteobacteria</taxon>
        <taxon>Hyphomicrobiales</taxon>
        <taxon>Terrihabitans</taxon>
    </lineage>
</organism>
<keyword evidence="3 9" id="KW-0808">Transferase</keyword>
<evidence type="ECO:0000256" key="6">
    <source>
        <dbReference type="ARBA" id="ARBA00022989"/>
    </source>
</evidence>
<keyword evidence="6" id="KW-1133">Transmembrane helix</keyword>
<evidence type="ECO:0000256" key="3">
    <source>
        <dbReference type="ARBA" id="ARBA00022679"/>
    </source>
</evidence>
<dbReference type="PANTHER" id="PTHR48090:SF3">
    <property type="entry name" value="UNDECAPRENYL-PHOSPHATE 4-DEOXY-4-FORMAMIDO-L-ARABINOSE TRANSFERASE"/>
    <property type="match status" value="1"/>
</dbReference>
<dbReference type="InterPro" id="IPR050256">
    <property type="entry name" value="Glycosyltransferase_2"/>
</dbReference>
<keyword evidence="5" id="KW-0448">Lipopolysaccharide biosynthesis</keyword>
<dbReference type="Gene3D" id="3.90.550.10">
    <property type="entry name" value="Spore Coat Polysaccharide Biosynthesis Protein SpsA, Chain A"/>
    <property type="match status" value="1"/>
</dbReference>
<evidence type="ECO:0000256" key="5">
    <source>
        <dbReference type="ARBA" id="ARBA00022985"/>
    </source>
</evidence>
<evidence type="ECO:0000256" key="7">
    <source>
        <dbReference type="ARBA" id="ARBA00023136"/>
    </source>
</evidence>
<dbReference type="GO" id="GO:0005886">
    <property type="term" value="C:plasma membrane"/>
    <property type="evidence" value="ECO:0007669"/>
    <property type="project" value="TreeGrafter"/>
</dbReference>
<dbReference type="KEGG" id="tso:IZ6_17470"/>
<protein>
    <submittedName>
        <fullName evidence="9">Dolichol-phosphate mannosyltransferase</fullName>
    </submittedName>
</protein>
<evidence type="ECO:0000256" key="1">
    <source>
        <dbReference type="ARBA" id="ARBA00022475"/>
    </source>
</evidence>
<dbReference type="Pfam" id="PF00535">
    <property type="entry name" value="Glycos_transf_2"/>
    <property type="match status" value="1"/>
</dbReference>
<feature type="domain" description="Glycosyltransferase 2-like" evidence="8">
    <location>
        <begin position="10"/>
        <end position="139"/>
    </location>
</feature>
<dbReference type="InterPro" id="IPR001173">
    <property type="entry name" value="Glyco_trans_2-like"/>
</dbReference>
<dbReference type="GO" id="GO:0009103">
    <property type="term" value="P:lipopolysaccharide biosynthetic process"/>
    <property type="evidence" value="ECO:0007669"/>
    <property type="project" value="UniProtKB-KW"/>
</dbReference>
<dbReference type="PANTHER" id="PTHR48090">
    <property type="entry name" value="UNDECAPRENYL-PHOSPHATE 4-DEOXY-4-FORMAMIDO-L-ARABINOSE TRANSFERASE-RELATED"/>
    <property type="match status" value="1"/>
</dbReference>
<dbReference type="InterPro" id="IPR029044">
    <property type="entry name" value="Nucleotide-diphossugar_trans"/>
</dbReference>
<dbReference type="SUPFAM" id="SSF53448">
    <property type="entry name" value="Nucleotide-diphospho-sugar transferases"/>
    <property type="match status" value="1"/>
</dbReference>
<reference evidence="9 10" key="1">
    <citation type="submission" date="2020-08" db="EMBL/GenBank/DDBJ databases">
        <title>Genome sequence of Rhizobiales bacterium strain IZ6.</title>
        <authorList>
            <person name="Nakai R."/>
            <person name="Naganuma T."/>
        </authorList>
    </citation>
    <scope>NUCLEOTIDE SEQUENCE [LARGE SCALE GENOMIC DNA]</scope>
    <source>
        <strain evidence="9 10">IZ6</strain>
    </source>
</reference>
<keyword evidence="4" id="KW-0812">Transmembrane</keyword>
<evidence type="ECO:0000313" key="10">
    <source>
        <dbReference type="Proteomes" id="UP000515317"/>
    </source>
</evidence>
<evidence type="ECO:0000256" key="4">
    <source>
        <dbReference type="ARBA" id="ARBA00022692"/>
    </source>
</evidence>
<sequence length="244" mass="26494">MANSASALVSVVVPARNEAKNLETLIDEIHAALKPRAHEIIIVDDASTDETASVLVKKRQAGVPVRHIRHAKALGQSGAVRTGVWAAKGDVIATLDGDGQNNPAYFPALLDALERGGPQCGLAMGRRLKRTDGTLKKYASRFANAVRGGLLKDGAKDSGCGLKVVPADLFRRLPFFDGWHRFIPALVSREGFSAEWVEVVDRPRGHGTSNYGIFDRGLRGVLDLFGVWWIKKRFRGAAETTEVM</sequence>
<accession>A0A6S6QUS8</accession>
<dbReference type="RefSeq" id="WP_222874695.1">
    <property type="nucleotide sequence ID" value="NZ_AP023361.1"/>
</dbReference>
<evidence type="ECO:0000313" key="9">
    <source>
        <dbReference type="EMBL" id="BCJ91012.1"/>
    </source>
</evidence>